<feature type="domain" description="FAST kinase leucine-rich" evidence="7">
    <location>
        <begin position="370"/>
        <end position="440"/>
    </location>
</feature>
<evidence type="ECO:0000256" key="3">
    <source>
        <dbReference type="ARBA" id="ARBA00038281"/>
    </source>
</evidence>
<evidence type="ECO:0000313" key="10">
    <source>
        <dbReference type="Proteomes" id="UP001501920"/>
    </source>
</evidence>
<dbReference type="PANTHER" id="PTHR21228">
    <property type="entry name" value="FAST LEU-RICH DOMAIN-CONTAINING"/>
    <property type="match status" value="1"/>
</dbReference>
<dbReference type="GO" id="GO:0005759">
    <property type="term" value="C:mitochondrial matrix"/>
    <property type="evidence" value="ECO:0007669"/>
    <property type="project" value="UniProtKB-SubCell"/>
</dbReference>
<dbReference type="GO" id="GO:0000963">
    <property type="term" value="P:mitochondrial RNA processing"/>
    <property type="evidence" value="ECO:0007669"/>
    <property type="project" value="TreeGrafter"/>
</dbReference>
<accession>A0AAR2M6I9</accession>
<evidence type="ECO:0000256" key="5">
    <source>
        <dbReference type="ARBA" id="ARBA00042265"/>
    </source>
</evidence>
<comment type="similarity">
    <text evidence="3">Belongs to the FAST kinase family.</text>
</comment>
<evidence type="ECO:0000256" key="6">
    <source>
        <dbReference type="ARBA" id="ARBA00043220"/>
    </source>
</evidence>
<evidence type="ECO:0000259" key="7">
    <source>
        <dbReference type="Pfam" id="PF06743"/>
    </source>
</evidence>
<dbReference type="Pfam" id="PF08368">
    <property type="entry name" value="FAST_2"/>
    <property type="match status" value="1"/>
</dbReference>
<dbReference type="AlphaFoldDB" id="A0AAR2M6I9"/>
<proteinExistence type="inferred from homology"/>
<reference evidence="9" key="2">
    <citation type="submission" date="2025-08" db="UniProtKB">
        <authorList>
            <consortium name="Ensembl"/>
        </authorList>
    </citation>
    <scope>IDENTIFICATION</scope>
</reference>
<evidence type="ECO:0000259" key="8">
    <source>
        <dbReference type="Pfam" id="PF08368"/>
    </source>
</evidence>
<dbReference type="CDD" id="cd23739">
    <property type="entry name" value="TBRG4-like_N"/>
    <property type="match status" value="1"/>
</dbReference>
<evidence type="ECO:0000313" key="9">
    <source>
        <dbReference type="Ensembl" id="ENSPNAP00000082766.1"/>
    </source>
</evidence>
<keyword evidence="10" id="KW-1185">Reference proteome</keyword>
<reference evidence="9" key="3">
    <citation type="submission" date="2025-09" db="UniProtKB">
        <authorList>
            <consortium name="Ensembl"/>
        </authorList>
    </citation>
    <scope>IDENTIFICATION</scope>
</reference>
<evidence type="ECO:0000256" key="4">
    <source>
        <dbReference type="ARBA" id="ARBA00040471"/>
    </source>
</evidence>
<feature type="domain" description="FAST kinase-like protein subdomain 2" evidence="8">
    <location>
        <begin position="453"/>
        <end position="535"/>
    </location>
</feature>
<organism evidence="9 10">
    <name type="scientific">Pygocentrus nattereri</name>
    <name type="common">Red-bellied piranha</name>
    <dbReference type="NCBI Taxonomy" id="42514"/>
    <lineage>
        <taxon>Eukaryota</taxon>
        <taxon>Metazoa</taxon>
        <taxon>Chordata</taxon>
        <taxon>Craniata</taxon>
        <taxon>Vertebrata</taxon>
        <taxon>Euteleostomi</taxon>
        <taxon>Actinopterygii</taxon>
        <taxon>Neopterygii</taxon>
        <taxon>Teleostei</taxon>
        <taxon>Ostariophysi</taxon>
        <taxon>Characiformes</taxon>
        <taxon>Characoidei</taxon>
        <taxon>Pygocentrus</taxon>
    </lineage>
</organism>
<dbReference type="Ensembl" id="ENSPNAT00000080749.1">
    <property type="protein sequence ID" value="ENSPNAP00000082766.1"/>
    <property type="gene ID" value="ENSPNAG00000006509.2"/>
</dbReference>
<dbReference type="PANTHER" id="PTHR21228:SF59">
    <property type="entry name" value="FAST KINASE DOMAIN-CONTAINING PROTEIN 4"/>
    <property type="match status" value="1"/>
</dbReference>
<sequence>MTTRLLGRWARLLSRCPQASASAAHLQGPTAQPAQPLRSQVQIRSAVRPLCLGHGRAQEEEPNVTFKRTKLDVLVEKATSPQEVLQAWEDLGGSPNQAASCLSQLSRLVVGKGGADSADVLQDPRCVDLLETVNSQVSVIWNGTLVSLLRSLSNLGLTPSATVLRSLQTEALWRLRRLTYRQLSYLVDWASSRHSQGQGDEALTAAVLKQLELRWTELSDPRTVSTLMGRAAQLSPFLMDKLEDKALELAEKFSAEDIRKVALALASQGRRAVPLLRALSYHLHQKPSSELKTPLLLDIAFAYGKLNFHQTQVFQRMAAELLPRLPEMSSTDVTRCSKSLAFLKWLHLPLFEGFAQHFQSNSEKYSTLQLCNLLMSFAKLNFQPSNREEFYRRVHEALEGSWQGLEPFLLADVVWSLCVLQQAKPEFIAALTDPDFQTKLSGGSPVRTENYRLKLLHIAASGQLESLGALGVHPTIHLPTIQVKAPSLTSLQSGLHTALQSLTSSCTTALRTDVNTVYGWTIDAELVVDSENKPISLEKLVAPHLPGGGGSEQLPQGAHSLMCWAGIPGLGVPSFWLQE</sequence>
<dbReference type="GO" id="GO:0035770">
    <property type="term" value="C:ribonucleoprotein granule"/>
    <property type="evidence" value="ECO:0007669"/>
    <property type="project" value="TreeGrafter"/>
</dbReference>
<dbReference type="InterPro" id="IPR013579">
    <property type="entry name" value="FAST_2"/>
</dbReference>
<dbReference type="InterPro" id="IPR010622">
    <property type="entry name" value="FAST_Leu-rich"/>
</dbReference>
<name>A0AAR2M6I9_PYGNA</name>
<gene>
    <name evidence="9" type="primary">TBRG4</name>
</gene>
<reference evidence="9 10" key="1">
    <citation type="submission" date="2020-10" db="EMBL/GenBank/DDBJ databases">
        <title>Pygocentrus nattereri (red-bellied piranha) genome, fPygNat1, primary haplotype.</title>
        <authorList>
            <person name="Myers G."/>
            <person name="Meyer A."/>
            <person name="Karagic N."/>
            <person name="Pippel M."/>
            <person name="Winkler S."/>
            <person name="Tracey A."/>
            <person name="Wood J."/>
            <person name="Formenti G."/>
            <person name="Howe K."/>
            <person name="Fedrigo O."/>
            <person name="Jarvis E.D."/>
        </authorList>
    </citation>
    <scope>NUCLEOTIDE SEQUENCE [LARGE SCALE GENOMIC DNA]</scope>
</reference>
<dbReference type="Proteomes" id="UP001501920">
    <property type="component" value="Chromosome 24"/>
</dbReference>
<protein>
    <recommendedName>
        <fullName evidence="4">FAST kinase domain-containing protein 4</fullName>
    </recommendedName>
    <alternativeName>
        <fullName evidence="6">Protein TBRG4</fullName>
    </alternativeName>
    <alternativeName>
        <fullName evidence="5">Transforming growth factor beta regulator 4</fullName>
    </alternativeName>
</protein>
<dbReference type="InterPro" id="IPR050870">
    <property type="entry name" value="FAST_kinase"/>
</dbReference>
<dbReference type="Pfam" id="PF06743">
    <property type="entry name" value="FAST_1"/>
    <property type="match status" value="1"/>
</dbReference>
<evidence type="ECO:0000256" key="1">
    <source>
        <dbReference type="ARBA" id="ARBA00004305"/>
    </source>
</evidence>
<comment type="subcellular location">
    <subcellularLocation>
        <location evidence="1">Mitochondrion matrix</location>
    </subcellularLocation>
</comment>
<dbReference type="GO" id="GO:0003723">
    <property type="term" value="F:RNA binding"/>
    <property type="evidence" value="ECO:0007669"/>
    <property type="project" value="TreeGrafter"/>
</dbReference>
<evidence type="ECO:0000256" key="2">
    <source>
        <dbReference type="ARBA" id="ARBA00022946"/>
    </source>
</evidence>
<keyword evidence="2" id="KW-0809">Transit peptide</keyword>
<dbReference type="GO" id="GO:0044528">
    <property type="term" value="P:regulation of mitochondrial mRNA stability"/>
    <property type="evidence" value="ECO:0007669"/>
    <property type="project" value="InterPro"/>
</dbReference>
<dbReference type="GeneTree" id="ENSGT01030000234607"/>